<evidence type="ECO:0000313" key="3">
    <source>
        <dbReference type="Proteomes" id="UP001286174"/>
    </source>
</evidence>
<dbReference type="AlphaFoldDB" id="A0AB35U7G3"/>
<gene>
    <name evidence="2" type="ORF">MOZ60_08045</name>
</gene>
<dbReference type="Pfam" id="PF20720">
    <property type="entry name" value="nSTAND3"/>
    <property type="match status" value="1"/>
</dbReference>
<dbReference type="Proteomes" id="UP001286174">
    <property type="component" value="Unassembled WGS sequence"/>
</dbReference>
<evidence type="ECO:0000313" key="2">
    <source>
        <dbReference type="EMBL" id="MDX8420046.1"/>
    </source>
</evidence>
<reference evidence="2 3" key="1">
    <citation type="submission" date="2022-03" db="EMBL/GenBank/DDBJ databases">
        <title>Novel taxa within the pig intestine.</title>
        <authorList>
            <person name="Wylensek D."/>
            <person name="Bishof K."/>
            <person name="Afrizal A."/>
            <person name="Clavel T."/>
        </authorList>
    </citation>
    <scope>NUCLEOTIDE SEQUENCE [LARGE SCALE GENOMIC DNA]</scope>
    <source>
        <strain evidence="2 3">CLA-KB-P133</strain>
    </source>
</reference>
<keyword evidence="3" id="KW-1185">Reference proteome</keyword>
<proteinExistence type="predicted"/>
<dbReference type="SUPFAM" id="SSF52540">
    <property type="entry name" value="P-loop containing nucleoside triphosphate hydrolases"/>
    <property type="match status" value="1"/>
</dbReference>
<dbReference type="InterPro" id="IPR049050">
    <property type="entry name" value="nSTAND3"/>
</dbReference>
<evidence type="ECO:0000259" key="1">
    <source>
        <dbReference type="Pfam" id="PF20720"/>
    </source>
</evidence>
<dbReference type="InterPro" id="IPR027417">
    <property type="entry name" value="P-loop_NTPase"/>
</dbReference>
<organism evidence="2 3">
    <name type="scientific">Grylomicrobium aquisgranensis</name>
    <dbReference type="NCBI Taxonomy" id="2926318"/>
    <lineage>
        <taxon>Bacteria</taxon>
        <taxon>Bacillati</taxon>
        <taxon>Bacillota</taxon>
        <taxon>Erysipelotrichia</taxon>
        <taxon>Erysipelotrichales</taxon>
        <taxon>Erysipelotrichaceae</taxon>
        <taxon>Grylomicrobium</taxon>
    </lineage>
</organism>
<name>A0AB35U7G3_9FIRM</name>
<comment type="caution">
    <text evidence="2">The sequence shown here is derived from an EMBL/GenBank/DDBJ whole genome shotgun (WGS) entry which is preliminary data.</text>
</comment>
<dbReference type="Gene3D" id="3.40.50.300">
    <property type="entry name" value="P-loop containing nucleotide triphosphate hydrolases"/>
    <property type="match status" value="1"/>
</dbReference>
<feature type="domain" description="Novel STAND NTPase 3" evidence="1">
    <location>
        <begin position="194"/>
        <end position="314"/>
    </location>
</feature>
<dbReference type="RefSeq" id="WP_370596287.1">
    <property type="nucleotide sequence ID" value="NZ_JALBUR010000020.1"/>
</dbReference>
<dbReference type="EMBL" id="JALBUR010000020">
    <property type="protein sequence ID" value="MDX8420046.1"/>
    <property type="molecule type" value="Genomic_DNA"/>
</dbReference>
<protein>
    <recommendedName>
        <fullName evidence="1">Novel STAND NTPase 3 domain-containing protein</fullName>
    </recommendedName>
</protein>
<accession>A0AB35U7G3</accession>
<sequence length="676" mass="76743">MSTLTTIKDKIKELDPAGFQEFCDRILSKLHPDWHFVELGLMAGRTKTTTGNPDTYFKTPTGKYVFVAYTTKESGSLYEKLHDDIEKCLDPDKTGLPLSEVDCIIACHTSSNLKAGDDYRLHELCNEASIPLTIYGIDELSGFVFDRFPSIASDYLHVSVDTGQISEPDAFVRAYDSATLIPPVNTHFLFRESELAKIHAYLDTGNIVLIHGTAGVGKTRLALEVASRYAKEKEYSLFCIRSNHQNLYPDFVCALEIPGKYLFLIDDANEMNNLSTIISYVAGKNAELSDFSIKLIMTIRDYVKQEVTGEIEKCGAPYQTMEIGPFSDNEIQGFLKSEFDIQNYHYLEQITDIAEGNARIAYMAGRLAVEKQSLSAVCDASDLLDQYYRQFTDQMLGSSKELCFSAGVLAIVKAVDLDDLTKLEEVFDLGIVDSKQFLENLEKLVDLEYAQSKNGVITNADQCFANYMLYYVFFKKKIVPFADILDIGFRKFRNEINHAAVTISHIYQDPQIMDELSSQIKVVWKKYQNSDDSELYADFLQVYHAVDPEVSLLYAKNKIDGIASQKISLDINFDQKSWDQTDRILTLLTGYQSSEEYSEMSLELALEYAKKSEEAFVHFSKWFNQQFGIDPDVFHKSIQFSKLLYRSWISISLIVLLFQSSVSFLHQTGCLMNIIQ</sequence>